<proteinExistence type="predicted"/>
<gene>
    <name evidence="1" type="ORF">J07HQW2_00736</name>
</gene>
<organism evidence="1 2">
    <name type="scientific">Haloquadratum walsbyi J07HQW2</name>
    <dbReference type="NCBI Taxonomy" id="1238425"/>
    <lineage>
        <taxon>Archaea</taxon>
        <taxon>Methanobacteriati</taxon>
        <taxon>Methanobacteriota</taxon>
        <taxon>Stenosarchaea group</taxon>
        <taxon>Halobacteria</taxon>
        <taxon>Halobacteriales</taxon>
        <taxon>Haloferacaceae</taxon>
        <taxon>Haloquadratum</taxon>
    </lineage>
</organism>
<reference evidence="1 2" key="1">
    <citation type="journal article" date="2013" name="PLoS ONE">
        <title>Assembly-driven community genomics of a hypersaline microbial ecosystem.</title>
        <authorList>
            <person name="Podell S."/>
            <person name="Ugalde J.A."/>
            <person name="Narasingarao P."/>
            <person name="Banfield J.F."/>
            <person name="Heidelberg K.B."/>
            <person name="Allen E.E."/>
        </authorList>
    </citation>
    <scope>NUCLEOTIDE SEQUENCE [LARGE SCALE GENOMIC DNA]</scope>
    <source>
        <strain evidence="2">J07HQW2</strain>
    </source>
</reference>
<name>U1PKT0_9EURY</name>
<dbReference type="Proteomes" id="UP000030710">
    <property type="component" value="Unassembled WGS sequence"/>
</dbReference>
<evidence type="ECO:0000313" key="1">
    <source>
        <dbReference type="EMBL" id="ERG94302.1"/>
    </source>
</evidence>
<accession>U1PKT0</accession>
<dbReference type="EMBL" id="KE356561">
    <property type="protein sequence ID" value="ERG94302.1"/>
    <property type="molecule type" value="Genomic_DNA"/>
</dbReference>
<dbReference type="AlphaFoldDB" id="U1PKT0"/>
<evidence type="ECO:0000313" key="2">
    <source>
        <dbReference type="Proteomes" id="UP000030710"/>
    </source>
</evidence>
<protein>
    <submittedName>
        <fullName evidence="1">Uncharacterized protein</fullName>
    </submittedName>
</protein>
<sequence length="62" mass="6763">MLHTALKQSITDCVNGMILKIHETDTTHHDVTEIPLVDCGSHESLFGVCGLCDDAHGRVFTV</sequence>
<dbReference type="HOGENOM" id="CLU_2893203_0_0_2"/>